<accession>A0A0B1TPI9</accession>
<dbReference type="PANTHER" id="PTHR46282">
    <property type="entry name" value="LEUCINE-RICH MELANOCYTE DIFFERENTIATION-ASSOCIATED PROTEIN"/>
    <property type="match status" value="1"/>
</dbReference>
<dbReference type="Gene3D" id="3.80.10.10">
    <property type="entry name" value="Ribonuclease Inhibitor"/>
    <property type="match status" value="2"/>
</dbReference>
<name>A0A0B1TPI9_OESDE</name>
<proteinExistence type="predicted"/>
<organism evidence="1 2">
    <name type="scientific">Oesophagostomum dentatum</name>
    <name type="common">Nodular worm</name>
    <dbReference type="NCBI Taxonomy" id="61180"/>
    <lineage>
        <taxon>Eukaryota</taxon>
        <taxon>Metazoa</taxon>
        <taxon>Ecdysozoa</taxon>
        <taxon>Nematoda</taxon>
        <taxon>Chromadorea</taxon>
        <taxon>Rhabditida</taxon>
        <taxon>Rhabditina</taxon>
        <taxon>Rhabditomorpha</taxon>
        <taxon>Strongyloidea</taxon>
        <taxon>Strongylidae</taxon>
        <taxon>Oesophagostomum</taxon>
    </lineage>
</organism>
<dbReference type="SUPFAM" id="SSF52047">
    <property type="entry name" value="RNI-like"/>
    <property type="match status" value="1"/>
</dbReference>
<evidence type="ECO:0000313" key="1">
    <source>
        <dbReference type="EMBL" id="KHJ97732.1"/>
    </source>
</evidence>
<dbReference type="InterPro" id="IPR043313">
    <property type="entry name" value="LRMDA"/>
</dbReference>
<keyword evidence="2" id="KW-1185">Reference proteome</keyword>
<gene>
    <name evidence="1" type="ORF">OESDEN_02282</name>
</gene>
<dbReference type="AlphaFoldDB" id="A0A0B1TPI9"/>
<dbReference type="InterPro" id="IPR032675">
    <property type="entry name" value="LRR_dom_sf"/>
</dbReference>
<sequence>MIRVASVLILPHVVIRSRSTLMHLIADGNNLNENAFNMPVFPHLKTLSIDVNRVKDVSALLTNLRRSCPQLCSLSLIGNPGWCPSICRKSQQLYKEYRILPHVVIRSRSTLMHLIADGNNLNENAFNMPVFPRLKTLSIDVNRVKDVSALLTNLRRSCPQLCSLSLIGNPGWCPSICRKSQQLYKEYR</sequence>
<dbReference type="OrthoDB" id="272149at2759"/>
<dbReference type="PANTHER" id="PTHR46282:SF2">
    <property type="entry name" value="LEUCINE-RICH MELANOCYTE DIFFERENTIATION-ASSOCIATED PROTEIN"/>
    <property type="match status" value="1"/>
</dbReference>
<reference evidence="1 2" key="1">
    <citation type="submission" date="2014-03" db="EMBL/GenBank/DDBJ databases">
        <title>Draft genome of the hookworm Oesophagostomum dentatum.</title>
        <authorList>
            <person name="Mitreva M."/>
        </authorList>
    </citation>
    <scope>NUCLEOTIDE SEQUENCE [LARGE SCALE GENOMIC DNA]</scope>
    <source>
        <strain evidence="1 2">OD-Hann</strain>
    </source>
</reference>
<protein>
    <recommendedName>
        <fullName evidence="3">Leucine Rich repeat-containing domain protein</fullName>
    </recommendedName>
</protein>
<evidence type="ECO:0008006" key="3">
    <source>
        <dbReference type="Google" id="ProtNLM"/>
    </source>
</evidence>
<dbReference type="EMBL" id="KN549405">
    <property type="protein sequence ID" value="KHJ97732.1"/>
    <property type="molecule type" value="Genomic_DNA"/>
</dbReference>
<evidence type="ECO:0000313" key="2">
    <source>
        <dbReference type="Proteomes" id="UP000053660"/>
    </source>
</evidence>
<dbReference type="Proteomes" id="UP000053660">
    <property type="component" value="Unassembled WGS sequence"/>
</dbReference>